<proteinExistence type="predicted"/>
<accession>A0A1M6RU82</accession>
<protein>
    <submittedName>
        <fullName evidence="1">Uncharacterized protein</fullName>
    </submittedName>
</protein>
<sequence>MLLNYKVSIHNVTIQKIENFTLTCNIVSINHKKLNK</sequence>
<keyword evidence="2" id="KW-1185">Reference proteome</keyword>
<evidence type="ECO:0000313" key="2">
    <source>
        <dbReference type="Proteomes" id="UP000184498"/>
    </source>
</evidence>
<organism evidence="1 2">
    <name type="scientific">Epilithonimonas mollis</name>
    <dbReference type="NCBI Taxonomy" id="216903"/>
    <lineage>
        <taxon>Bacteria</taxon>
        <taxon>Pseudomonadati</taxon>
        <taxon>Bacteroidota</taxon>
        <taxon>Flavobacteriia</taxon>
        <taxon>Flavobacteriales</taxon>
        <taxon>Weeksellaceae</taxon>
        <taxon>Chryseobacterium group</taxon>
        <taxon>Epilithonimonas</taxon>
    </lineage>
</organism>
<dbReference type="EMBL" id="FRAM01000002">
    <property type="protein sequence ID" value="SHK35948.1"/>
    <property type="molecule type" value="Genomic_DNA"/>
</dbReference>
<gene>
    <name evidence="1" type="ORF">SAMN05444371_2077</name>
</gene>
<dbReference type="Proteomes" id="UP000184498">
    <property type="component" value="Unassembled WGS sequence"/>
</dbReference>
<evidence type="ECO:0000313" key="1">
    <source>
        <dbReference type="EMBL" id="SHK35948.1"/>
    </source>
</evidence>
<dbReference type="AlphaFoldDB" id="A0A1M6RU82"/>
<dbReference type="STRING" id="216903.SAMN05444371_2077"/>
<reference evidence="2" key="1">
    <citation type="submission" date="2016-11" db="EMBL/GenBank/DDBJ databases">
        <authorList>
            <person name="Varghese N."/>
            <person name="Submissions S."/>
        </authorList>
    </citation>
    <scope>NUCLEOTIDE SEQUENCE [LARGE SCALE GENOMIC DNA]</scope>
    <source>
        <strain evidence="2">DSM 18016</strain>
    </source>
</reference>
<name>A0A1M6RU82_9FLAO</name>